<dbReference type="InterPro" id="IPR011335">
    <property type="entry name" value="Restrct_endonuc-II-like"/>
</dbReference>
<evidence type="ECO:0000259" key="2">
    <source>
        <dbReference type="Pfam" id="PF12705"/>
    </source>
</evidence>
<name>A0A0G0I0Y5_9BACT</name>
<accession>A0A0G0I0Y5</accession>
<feature type="non-terminal residue" evidence="3">
    <location>
        <position position="1"/>
    </location>
</feature>
<reference evidence="3 4" key="1">
    <citation type="journal article" date="2015" name="Nature">
        <title>rRNA introns, odd ribosomes, and small enigmatic genomes across a large radiation of phyla.</title>
        <authorList>
            <person name="Brown C.T."/>
            <person name="Hug L.A."/>
            <person name="Thomas B.C."/>
            <person name="Sharon I."/>
            <person name="Castelle C.J."/>
            <person name="Singh A."/>
            <person name="Wilkins M.J."/>
            <person name="Williams K.H."/>
            <person name="Banfield J.F."/>
        </authorList>
    </citation>
    <scope>NUCLEOTIDE SEQUENCE [LARGE SCALE GENOMIC DNA]</scope>
</reference>
<dbReference type="InterPro" id="IPR011604">
    <property type="entry name" value="PDDEXK-like_dom_sf"/>
</dbReference>
<comment type="caution">
    <text evidence="3">The sequence shown here is derived from an EMBL/GenBank/DDBJ whole genome shotgun (WGS) entry which is preliminary data.</text>
</comment>
<proteinExistence type="predicted"/>
<evidence type="ECO:0000313" key="4">
    <source>
        <dbReference type="Proteomes" id="UP000034366"/>
    </source>
</evidence>
<dbReference type="SUPFAM" id="SSF52980">
    <property type="entry name" value="Restriction endonuclease-like"/>
    <property type="match status" value="1"/>
</dbReference>
<dbReference type="EMBL" id="LBTW01000041">
    <property type="protein sequence ID" value="KKQ48222.1"/>
    <property type="molecule type" value="Genomic_DNA"/>
</dbReference>
<feature type="coiled-coil region" evidence="1">
    <location>
        <begin position="78"/>
        <end position="105"/>
    </location>
</feature>
<evidence type="ECO:0000313" key="3">
    <source>
        <dbReference type="EMBL" id="KKQ48222.1"/>
    </source>
</evidence>
<organism evidence="3 4">
    <name type="scientific">Candidatus Woesebacteria bacterium GW2011_GWD1_38_10</name>
    <dbReference type="NCBI Taxonomy" id="1618592"/>
    <lineage>
        <taxon>Bacteria</taxon>
        <taxon>Candidatus Woeseibacteriota</taxon>
    </lineage>
</organism>
<dbReference type="AlphaFoldDB" id="A0A0G0I0Y5"/>
<dbReference type="Proteomes" id="UP000034366">
    <property type="component" value="Unassembled WGS sequence"/>
</dbReference>
<gene>
    <name evidence="3" type="ORF">US67_C0041G0009</name>
</gene>
<feature type="domain" description="PD-(D/E)XK endonuclease-like" evidence="2">
    <location>
        <begin position="3"/>
        <end position="124"/>
    </location>
</feature>
<keyword evidence="1" id="KW-0175">Coiled coil</keyword>
<evidence type="ECO:0000256" key="1">
    <source>
        <dbReference type="SAM" id="Coils"/>
    </source>
</evidence>
<dbReference type="Gene3D" id="3.90.320.10">
    <property type="match status" value="1"/>
</dbReference>
<sequence length="128" mass="14817">NLKVGGKIDRVDHNGNGIHIIDYKTGANPITQKEADSDLQLSIYALAATHIPEYPFNRKPEDIKLSLYYFDTPQIVTTLRTKEQLENAKKQILDYKKQIEESDFKCSHGYLCVEMECEYKLFCRAEEK</sequence>
<protein>
    <recommendedName>
        <fullName evidence="2">PD-(D/E)XK endonuclease-like domain-containing protein</fullName>
    </recommendedName>
</protein>
<dbReference type="InterPro" id="IPR038726">
    <property type="entry name" value="PDDEXK_AddAB-type"/>
</dbReference>
<dbReference type="Pfam" id="PF12705">
    <property type="entry name" value="PDDEXK_1"/>
    <property type="match status" value="1"/>
</dbReference>